<evidence type="ECO:0000256" key="4">
    <source>
        <dbReference type="PROSITE-ProRule" id="PRU00175"/>
    </source>
</evidence>
<dbReference type="Proteomes" id="UP001044222">
    <property type="component" value="Chromosome 16"/>
</dbReference>
<gene>
    <name evidence="8" type="ORF">ANANG_G00278800</name>
</gene>
<evidence type="ECO:0000256" key="1">
    <source>
        <dbReference type="ARBA" id="ARBA00022723"/>
    </source>
</evidence>
<feature type="compositionally biased region" description="Low complexity" evidence="6">
    <location>
        <begin position="373"/>
        <end position="389"/>
    </location>
</feature>
<proteinExistence type="predicted"/>
<feature type="region of interest" description="Disordered" evidence="6">
    <location>
        <begin position="516"/>
        <end position="646"/>
    </location>
</feature>
<evidence type="ECO:0000259" key="7">
    <source>
        <dbReference type="PROSITE" id="PS50089"/>
    </source>
</evidence>
<dbReference type="InterPro" id="IPR035691">
    <property type="entry name" value="OBI1_RING-HC"/>
</dbReference>
<keyword evidence="9" id="KW-1185">Reference proteome</keyword>
<feature type="region of interest" description="Disordered" evidence="6">
    <location>
        <begin position="346"/>
        <end position="395"/>
    </location>
</feature>
<dbReference type="InterPro" id="IPR001841">
    <property type="entry name" value="Znf_RING"/>
</dbReference>
<keyword evidence="1" id="KW-0479">Metal-binding</keyword>
<evidence type="ECO:0000313" key="8">
    <source>
        <dbReference type="EMBL" id="KAG5833715.1"/>
    </source>
</evidence>
<organism evidence="8 9">
    <name type="scientific">Anguilla anguilla</name>
    <name type="common">European freshwater eel</name>
    <name type="synonym">Muraena anguilla</name>
    <dbReference type="NCBI Taxonomy" id="7936"/>
    <lineage>
        <taxon>Eukaryota</taxon>
        <taxon>Metazoa</taxon>
        <taxon>Chordata</taxon>
        <taxon>Craniata</taxon>
        <taxon>Vertebrata</taxon>
        <taxon>Euteleostomi</taxon>
        <taxon>Actinopterygii</taxon>
        <taxon>Neopterygii</taxon>
        <taxon>Teleostei</taxon>
        <taxon>Anguilliformes</taxon>
        <taxon>Anguillidae</taxon>
        <taxon>Anguilla</taxon>
    </lineage>
</organism>
<protein>
    <recommendedName>
        <fullName evidence="7">RING-type domain-containing protein</fullName>
    </recommendedName>
</protein>
<dbReference type="GO" id="GO:0006513">
    <property type="term" value="P:protein monoubiquitination"/>
    <property type="evidence" value="ECO:0007669"/>
    <property type="project" value="InterPro"/>
</dbReference>
<dbReference type="OrthoDB" id="6105938at2759"/>
<evidence type="ECO:0000256" key="5">
    <source>
        <dbReference type="SAM" id="Coils"/>
    </source>
</evidence>
<evidence type="ECO:0000313" key="9">
    <source>
        <dbReference type="Proteomes" id="UP001044222"/>
    </source>
</evidence>
<feature type="compositionally biased region" description="Polar residues" evidence="6">
    <location>
        <begin position="631"/>
        <end position="646"/>
    </location>
</feature>
<dbReference type="PANTHER" id="PTHR14609">
    <property type="entry name" value="RING FINGER PROTEIN 219"/>
    <property type="match status" value="1"/>
</dbReference>
<keyword evidence="5" id="KW-0175">Coiled coil</keyword>
<dbReference type="Gene3D" id="3.30.40.10">
    <property type="entry name" value="Zinc/RING finger domain, C3HC4 (zinc finger)"/>
    <property type="match status" value="1"/>
</dbReference>
<dbReference type="PROSITE" id="PS50089">
    <property type="entry name" value="ZF_RING_2"/>
    <property type="match status" value="1"/>
</dbReference>
<dbReference type="GO" id="GO:0006275">
    <property type="term" value="P:regulation of DNA replication"/>
    <property type="evidence" value="ECO:0007669"/>
    <property type="project" value="InterPro"/>
</dbReference>
<dbReference type="GO" id="GO:0008270">
    <property type="term" value="F:zinc ion binding"/>
    <property type="evidence" value="ECO:0007669"/>
    <property type="project" value="UniProtKB-KW"/>
</dbReference>
<keyword evidence="3" id="KW-0862">Zinc</keyword>
<feature type="compositionally biased region" description="Low complexity" evidence="6">
    <location>
        <begin position="592"/>
        <end position="601"/>
    </location>
</feature>
<feature type="domain" description="RING-type" evidence="7">
    <location>
        <begin position="18"/>
        <end position="56"/>
    </location>
</feature>
<dbReference type="Pfam" id="PF13923">
    <property type="entry name" value="zf-C3HC4_2"/>
    <property type="match status" value="1"/>
</dbReference>
<dbReference type="SUPFAM" id="SSF57850">
    <property type="entry name" value="RING/U-box"/>
    <property type="match status" value="1"/>
</dbReference>
<accession>A0A9D3RKP8</accession>
<dbReference type="EMBL" id="JAFIRN010000016">
    <property type="protein sequence ID" value="KAG5833715.1"/>
    <property type="molecule type" value="Genomic_DNA"/>
</dbReference>
<reference evidence="8" key="1">
    <citation type="submission" date="2021-01" db="EMBL/GenBank/DDBJ databases">
        <title>A chromosome-scale assembly of European eel, Anguilla anguilla.</title>
        <authorList>
            <person name="Henkel C."/>
            <person name="Jong-Raadsen S.A."/>
            <person name="Dufour S."/>
            <person name="Weltzien F.-A."/>
            <person name="Palstra A.P."/>
            <person name="Pelster B."/>
            <person name="Spaink H.P."/>
            <person name="Van Den Thillart G.E."/>
            <person name="Jansen H."/>
            <person name="Zahm M."/>
            <person name="Klopp C."/>
            <person name="Cedric C."/>
            <person name="Louis A."/>
            <person name="Berthelot C."/>
            <person name="Parey E."/>
            <person name="Roest Crollius H."/>
            <person name="Montfort J."/>
            <person name="Robinson-Rechavi M."/>
            <person name="Bucao C."/>
            <person name="Bouchez O."/>
            <person name="Gislard M."/>
            <person name="Lluch J."/>
            <person name="Milhes M."/>
            <person name="Lampietro C."/>
            <person name="Lopez Roques C."/>
            <person name="Donnadieu C."/>
            <person name="Braasch I."/>
            <person name="Desvignes T."/>
            <person name="Postlethwait J."/>
            <person name="Bobe J."/>
            <person name="Guiguen Y."/>
            <person name="Dirks R."/>
        </authorList>
    </citation>
    <scope>NUCLEOTIDE SEQUENCE</scope>
    <source>
        <strain evidence="8">Tag_6206</strain>
        <tissue evidence="8">Liver</tissue>
    </source>
</reference>
<feature type="coiled-coil region" evidence="5">
    <location>
        <begin position="163"/>
        <end position="238"/>
    </location>
</feature>
<dbReference type="OMA" id="PEAECGT"/>
<comment type="caution">
    <text evidence="8">The sequence shown here is derived from an EMBL/GenBank/DDBJ whole genome shotgun (WGS) entry which is preliminary data.</text>
</comment>
<dbReference type="PANTHER" id="PTHR14609:SF1">
    <property type="entry name" value="ORC UBIQUITIN LIGASE 1"/>
    <property type="match status" value="1"/>
</dbReference>
<evidence type="ECO:0000256" key="6">
    <source>
        <dbReference type="SAM" id="MobiDB-lite"/>
    </source>
</evidence>
<feature type="compositionally biased region" description="Polar residues" evidence="6">
    <location>
        <begin position="556"/>
        <end position="566"/>
    </location>
</feature>
<dbReference type="InterPro" id="IPR039209">
    <property type="entry name" value="OBI1"/>
</dbReference>
<name>A0A9D3RKP8_ANGAN</name>
<dbReference type="CDD" id="cd16562">
    <property type="entry name" value="RING-HC_RNF219"/>
    <property type="match status" value="1"/>
</dbReference>
<evidence type="ECO:0000256" key="2">
    <source>
        <dbReference type="ARBA" id="ARBA00022771"/>
    </source>
</evidence>
<dbReference type="SMART" id="SM00184">
    <property type="entry name" value="RING"/>
    <property type="match status" value="1"/>
</dbReference>
<dbReference type="AlphaFoldDB" id="A0A9D3RKP8"/>
<keyword evidence="2 4" id="KW-0863">Zinc-finger</keyword>
<sequence length="646" mass="69657">MAHNVQSVTLSLTLPISCQICLGKVREPVICGNYHVFCSSCIDVWLKKASQCPTCRISITAENPCRKIIGATNESESNESQSIKRHLRKARAELLLREYEDEIEGLQKENEELRNKNSSIEGQLQALLHPSTLCSSPKTKQLDRNGEEKRIDPHILEEWTNKLRAATDISEKVKLDMEKLKEANKTLRSQNIDLVRDNLRLKAEVENRSPQKFGRYTVAALEAKISQYERDLLHLRRALERSDKYIEELEGQLSDSEGKLGVTEASGRLHEAALAGAADGTCQTKDGVIGGNCDDAKEQRRIVTMRRSLSAMEEASVCTDLDRRPVGFSGPCRFLLTTSSKPAMSGTVCSVGQTGGDSTPEKGQQNSAPHHGLPSTPSSSFSCLSLESPGVKGSKRTGFRPLSYLRRLSFEDCSGTAFPMAGNEITDAPGIGDCLSVEPGKLGFWGVQLCKPKSQGLTLSMQTEEQPKGHNQGGELTLGGESGVEAEPDAVPFGMSSEDSMNAAYLDKVSELDSMISECESGRGSRSPPTSAEPSGEPSGFGASLVPGVDCCEELSGTSSAGSEANATRGRGAEEMTFDSPLAPHGSLGMEPAPLALPVVPDVGLDASEPEIAQDTEGKTDSIQRPKRKSQSGFNFASPSKISKFE</sequence>
<feature type="coiled-coil region" evidence="5">
    <location>
        <begin position="73"/>
        <end position="123"/>
    </location>
</feature>
<evidence type="ECO:0000256" key="3">
    <source>
        <dbReference type="ARBA" id="ARBA00022833"/>
    </source>
</evidence>
<dbReference type="InterPro" id="IPR013083">
    <property type="entry name" value="Znf_RING/FYVE/PHD"/>
</dbReference>
<dbReference type="GO" id="GO:0004842">
    <property type="term" value="F:ubiquitin-protein transferase activity"/>
    <property type="evidence" value="ECO:0007669"/>
    <property type="project" value="InterPro"/>
</dbReference>